<dbReference type="Proteomes" id="UP000030748">
    <property type="component" value="Unassembled WGS sequence"/>
</dbReference>
<keyword evidence="3" id="KW-0539">Nucleus</keyword>
<dbReference type="InterPro" id="IPR054502">
    <property type="entry name" value="bHLH-TF_ACT-like_plant"/>
</dbReference>
<dbReference type="GO" id="GO:0000981">
    <property type="term" value="F:DNA-binding transcription factor activity, RNA polymerase II-specific"/>
    <property type="evidence" value="ECO:0000318"/>
    <property type="project" value="GO_Central"/>
</dbReference>
<dbReference type="PANTHER" id="PTHR46684:SF16">
    <property type="entry name" value="TRANSCRIPTION FACTOR BHLH67-LIKE ISOFORM X2"/>
    <property type="match status" value="1"/>
</dbReference>
<feature type="domain" description="Plant bHLH transcription factor ACT-like" evidence="4">
    <location>
        <begin position="73"/>
        <end position="126"/>
    </location>
</feature>
<dbReference type="STRING" id="4155.A0A022R3P0"/>
<organism evidence="5 6">
    <name type="scientific">Erythranthe guttata</name>
    <name type="common">Yellow monkey flower</name>
    <name type="synonym">Mimulus guttatus</name>
    <dbReference type="NCBI Taxonomy" id="4155"/>
    <lineage>
        <taxon>Eukaryota</taxon>
        <taxon>Viridiplantae</taxon>
        <taxon>Streptophyta</taxon>
        <taxon>Embryophyta</taxon>
        <taxon>Tracheophyta</taxon>
        <taxon>Spermatophyta</taxon>
        <taxon>Magnoliopsida</taxon>
        <taxon>eudicotyledons</taxon>
        <taxon>Gunneridae</taxon>
        <taxon>Pentapetalae</taxon>
        <taxon>asterids</taxon>
        <taxon>lamiids</taxon>
        <taxon>Lamiales</taxon>
        <taxon>Phrymaceae</taxon>
        <taxon>Erythranthe</taxon>
    </lineage>
</organism>
<dbReference type="PANTHER" id="PTHR46684">
    <property type="entry name" value="TRANSCRIPTION FACTOR FAMA"/>
    <property type="match status" value="1"/>
</dbReference>
<evidence type="ECO:0000313" key="5">
    <source>
        <dbReference type="EMBL" id="EYU34574.1"/>
    </source>
</evidence>
<evidence type="ECO:0000259" key="4">
    <source>
        <dbReference type="Pfam" id="PF22754"/>
    </source>
</evidence>
<dbReference type="AlphaFoldDB" id="A0A022R3P0"/>
<dbReference type="InterPro" id="IPR044283">
    <property type="entry name" value="FAMA/SPEECHLESS/MUTE-like"/>
</dbReference>
<reference evidence="5 6" key="1">
    <citation type="journal article" date="2013" name="Proc. Natl. Acad. Sci. U.S.A.">
        <title>Fine-scale variation in meiotic recombination in Mimulus inferred from population shotgun sequencing.</title>
        <authorList>
            <person name="Hellsten U."/>
            <person name="Wright K.M."/>
            <person name="Jenkins J."/>
            <person name="Shu S."/>
            <person name="Yuan Y."/>
            <person name="Wessler S.R."/>
            <person name="Schmutz J."/>
            <person name="Willis J.H."/>
            <person name="Rokhsar D.S."/>
        </authorList>
    </citation>
    <scope>NUCLEOTIDE SEQUENCE [LARGE SCALE GENOMIC DNA]</scope>
    <source>
        <strain evidence="6">cv. DUN x IM62</strain>
    </source>
</reference>
<feature type="non-terminal residue" evidence="5">
    <location>
        <position position="129"/>
    </location>
</feature>
<evidence type="ECO:0000256" key="1">
    <source>
        <dbReference type="ARBA" id="ARBA00004123"/>
    </source>
</evidence>
<keyword evidence="6" id="KW-1185">Reference proteome</keyword>
<dbReference type="GO" id="GO:0010052">
    <property type="term" value="P:guard cell differentiation"/>
    <property type="evidence" value="ECO:0007669"/>
    <property type="project" value="InterPro"/>
</dbReference>
<comment type="subcellular location">
    <subcellularLocation>
        <location evidence="1">Nucleus</location>
    </subcellularLocation>
</comment>
<gene>
    <name evidence="5" type="ORF">MIMGU_mgv1a017863mg</name>
</gene>
<protein>
    <recommendedName>
        <fullName evidence="4">Plant bHLH transcription factor ACT-like domain-containing protein</fullName>
    </recommendedName>
</protein>
<sequence length="129" mass="14310">GDQASTVGGAINFVKELEQLLQFLEAHKSATNQHHQNGDVFANVFTFPQFSTRPCGIDSPAAAAVERRSRIADVEVTMVESHANIKILSKRRPRQLLKMVAGFQSIFLNILHLNITTVDQSVLYSFSVK</sequence>
<evidence type="ECO:0000256" key="2">
    <source>
        <dbReference type="ARBA" id="ARBA00023125"/>
    </source>
</evidence>
<dbReference type="GO" id="GO:0000978">
    <property type="term" value="F:RNA polymerase II cis-regulatory region sequence-specific DNA binding"/>
    <property type="evidence" value="ECO:0000318"/>
    <property type="project" value="GO_Central"/>
</dbReference>
<keyword evidence="2" id="KW-0238">DNA-binding</keyword>
<name>A0A022R3P0_ERYGU</name>
<accession>A0A022R3P0</accession>
<dbReference type="GO" id="GO:0006357">
    <property type="term" value="P:regulation of transcription by RNA polymerase II"/>
    <property type="evidence" value="ECO:0000318"/>
    <property type="project" value="GO_Central"/>
</dbReference>
<dbReference type="Pfam" id="PF22754">
    <property type="entry name" value="bHLH-TF_ACT-like_plant"/>
    <property type="match status" value="1"/>
</dbReference>
<dbReference type="GO" id="GO:0005634">
    <property type="term" value="C:nucleus"/>
    <property type="evidence" value="ECO:0007669"/>
    <property type="project" value="UniProtKB-SubCell"/>
</dbReference>
<evidence type="ECO:0000313" key="6">
    <source>
        <dbReference type="Proteomes" id="UP000030748"/>
    </source>
</evidence>
<dbReference type="EMBL" id="KI630675">
    <property type="protein sequence ID" value="EYU34574.1"/>
    <property type="molecule type" value="Genomic_DNA"/>
</dbReference>
<evidence type="ECO:0000256" key="3">
    <source>
        <dbReference type="ARBA" id="ARBA00023242"/>
    </source>
</evidence>
<feature type="non-terminal residue" evidence="5">
    <location>
        <position position="1"/>
    </location>
</feature>
<proteinExistence type="predicted"/>